<dbReference type="AlphaFoldDB" id="A0A8S9H0X0"/>
<evidence type="ECO:0000313" key="3">
    <source>
        <dbReference type="Proteomes" id="UP000712281"/>
    </source>
</evidence>
<accession>A0A8S9H0X0</accession>
<gene>
    <name evidence="2" type="ORF">F2Q68_00037748</name>
</gene>
<comment type="caution">
    <text evidence="2">The sequence shown here is derived from an EMBL/GenBank/DDBJ whole genome shotgun (WGS) entry which is preliminary data.</text>
</comment>
<organism evidence="2 3">
    <name type="scientific">Brassica cretica</name>
    <name type="common">Mustard</name>
    <dbReference type="NCBI Taxonomy" id="69181"/>
    <lineage>
        <taxon>Eukaryota</taxon>
        <taxon>Viridiplantae</taxon>
        <taxon>Streptophyta</taxon>
        <taxon>Embryophyta</taxon>
        <taxon>Tracheophyta</taxon>
        <taxon>Spermatophyta</taxon>
        <taxon>Magnoliopsida</taxon>
        <taxon>eudicotyledons</taxon>
        <taxon>Gunneridae</taxon>
        <taxon>Pentapetalae</taxon>
        <taxon>rosids</taxon>
        <taxon>malvids</taxon>
        <taxon>Brassicales</taxon>
        <taxon>Brassicaceae</taxon>
        <taxon>Brassiceae</taxon>
        <taxon>Brassica</taxon>
    </lineage>
</organism>
<feature type="region of interest" description="Disordered" evidence="1">
    <location>
        <begin position="1"/>
        <end position="32"/>
    </location>
</feature>
<evidence type="ECO:0000313" key="2">
    <source>
        <dbReference type="EMBL" id="KAF2552551.1"/>
    </source>
</evidence>
<dbReference type="Proteomes" id="UP000712281">
    <property type="component" value="Unassembled WGS sequence"/>
</dbReference>
<feature type="compositionally biased region" description="Basic and acidic residues" evidence="1">
    <location>
        <begin position="1"/>
        <end position="12"/>
    </location>
</feature>
<sequence>MRDEEEKMKPLDAHSILGTSKASPEGKAQWCSQGRVDSVYGDRKQVFTLLPEEEQVAAAVSA</sequence>
<evidence type="ECO:0000256" key="1">
    <source>
        <dbReference type="SAM" id="MobiDB-lite"/>
    </source>
</evidence>
<reference evidence="2" key="1">
    <citation type="submission" date="2019-12" db="EMBL/GenBank/DDBJ databases">
        <title>Genome sequencing and annotation of Brassica cretica.</title>
        <authorList>
            <person name="Studholme D.J."/>
            <person name="Sarris P.F."/>
        </authorList>
    </citation>
    <scope>NUCLEOTIDE SEQUENCE</scope>
    <source>
        <strain evidence="2">PFS-001/15</strain>
        <tissue evidence="2">Leaf</tissue>
    </source>
</reference>
<protein>
    <submittedName>
        <fullName evidence="2">Uncharacterized protein</fullName>
    </submittedName>
</protein>
<name>A0A8S9H0X0_BRACR</name>
<proteinExistence type="predicted"/>
<dbReference type="EMBL" id="QGKW02001988">
    <property type="protein sequence ID" value="KAF2552551.1"/>
    <property type="molecule type" value="Genomic_DNA"/>
</dbReference>